<name>A0A6A4ZLW4_APHAT</name>
<protein>
    <submittedName>
        <fullName evidence="2">Uncharacterized protein</fullName>
    </submittedName>
</protein>
<keyword evidence="1" id="KW-0472">Membrane</keyword>
<keyword evidence="1" id="KW-0812">Transmembrane</keyword>
<reference evidence="2 3" key="1">
    <citation type="submission" date="2019-06" db="EMBL/GenBank/DDBJ databases">
        <title>Genomics analysis of Aphanomyces spp. identifies a new class of oomycete effector associated with host adaptation.</title>
        <authorList>
            <person name="Gaulin E."/>
        </authorList>
    </citation>
    <scope>NUCLEOTIDE SEQUENCE [LARGE SCALE GENOMIC DNA]</scope>
    <source>
        <strain evidence="2 3">E</strain>
    </source>
</reference>
<comment type="caution">
    <text evidence="2">The sequence shown here is derived from an EMBL/GenBank/DDBJ whole genome shotgun (WGS) entry which is preliminary data.</text>
</comment>
<sequence length="99" mass="11310">MAVLFALDSNVRMLVLVYHKVLLREYLVLWLSFIAINVVDLEGGMVIGIGFAIMNFFVGYSQVRQVQRVHKRSAAVRNFVSRTIIAEERDSIVFLELHG</sequence>
<evidence type="ECO:0000313" key="3">
    <source>
        <dbReference type="Proteomes" id="UP000469452"/>
    </source>
</evidence>
<accession>A0A6A4ZLW4</accession>
<dbReference type="PANTHER" id="PTHR43310">
    <property type="entry name" value="SULFATE TRANSPORTER YBAR-RELATED"/>
    <property type="match status" value="1"/>
</dbReference>
<dbReference type="PANTHER" id="PTHR43310:SF2">
    <property type="entry name" value="SLC26A_SULP TRANSPORTER DOMAIN-CONTAINING PROTEIN"/>
    <property type="match status" value="1"/>
</dbReference>
<proteinExistence type="predicted"/>
<dbReference type="AlphaFoldDB" id="A0A6A4ZLW4"/>
<keyword evidence="1" id="KW-1133">Transmembrane helix</keyword>
<evidence type="ECO:0000256" key="1">
    <source>
        <dbReference type="SAM" id="Phobius"/>
    </source>
</evidence>
<dbReference type="Proteomes" id="UP000469452">
    <property type="component" value="Unassembled WGS sequence"/>
</dbReference>
<organism evidence="2 3">
    <name type="scientific">Aphanomyces astaci</name>
    <name type="common">Crayfish plague agent</name>
    <dbReference type="NCBI Taxonomy" id="112090"/>
    <lineage>
        <taxon>Eukaryota</taxon>
        <taxon>Sar</taxon>
        <taxon>Stramenopiles</taxon>
        <taxon>Oomycota</taxon>
        <taxon>Saprolegniomycetes</taxon>
        <taxon>Saprolegniales</taxon>
        <taxon>Verrucalvaceae</taxon>
        <taxon>Aphanomyces</taxon>
    </lineage>
</organism>
<evidence type="ECO:0000313" key="2">
    <source>
        <dbReference type="EMBL" id="KAF0713535.1"/>
    </source>
</evidence>
<feature type="transmembrane region" description="Helical" evidence="1">
    <location>
        <begin position="45"/>
        <end position="63"/>
    </location>
</feature>
<feature type="transmembrane region" description="Helical" evidence="1">
    <location>
        <begin position="21"/>
        <end position="39"/>
    </location>
</feature>
<dbReference type="EMBL" id="VJMI01017503">
    <property type="protein sequence ID" value="KAF0713535.1"/>
    <property type="molecule type" value="Genomic_DNA"/>
</dbReference>
<feature type="non-terminal residue" evidence="2">
    <location>
        <position position="99"/>
    </location>
</feature>
<dbReference type="InterPro" id="IPR052706">
    <property type="entry name" value="Membrane-Transporter-like"/>
</dbReference>
<gene>
    <name evidence="2" type="ORF">AaE_011774</name>
</gene>